<organism evidence="2 3">
    <name type="scientific">Dendrobium nobile</name>
    <name type="common">Orchid</name>
    <dbReference type="NCBI Taxonomy" id="94219"/>
    <lineage>
        <taxon>Eukaryota</taxon>
        <taxon>Viridiplantae</taxon>
        <taxon>Streptophyta</taxon>
        <taxon>Embryophyta</taxon>
        <taxon>Tracheophyta</taxon>
        <taxon>Spermatophyta</taxon>
        <taxon>Magnoliopsida</taxon>
        <taxon>Liliopsida</taxon>
        <taxon>Asparagales</taxon>
        <taxon>Orchidaceae</taxon>
        <taxon>Epidendroideae</taxon>
        <taxon>Malaxideae</taxon>
        <taxon>Dendrobiinae</taxon>
        <taxon>Dendrobium</taxon>
    </lineage>
</organism>
<dbReference type="AlphaFoldDB" id="A0A8T3B247"/>
<keyword evidence="1" id="KW-0812">Transmembrane</keyword>
<feature type="transmembrane region" description="Helical" evidence="1">
    <location>
        <begin position="25"/>
        <end position="55"/>
    </location>
</feature>
<comment type="caution">
    <text evidence="2">The sequence shown here is derived from an EMBL/GenBank/DDBJ whole genome shotgun (WGS) entry which is preliminary data.</text>
</comment>
<name>A0A8T3B247_DENNO</name>
<keyword evidence="1" id="KW-1133">Transmembrane helix</keyword>
<keyword evidence="1" id="KW-0472">Membrane</keyword>
<protein>
    <submittedName>
        <fullName evidence="2">Uncharacterized protein</fullName>
    </submittedName>
</protein>
<reference evidence="2" key="1">
    <citation type="journal article" date="2022" name="Front. Genet.">
        <title>Chromosome-Scale Assembly of the Dendrobium nobile Genome Provides Insights Into the Molecular Mechanism of the Biosynthesis of the Medicinal Active Ingredient of Dendrobium.</title>
        <authorList>
            <person name="Xu Q."/>
            <person name="Niu S.-C."/>
            <person name="Li K.-L."/>
            <person name="Zheng P.-J."/>
            <person name="Zhang X.-J."/>
            <person name="Jia Y."/>
            <person name="Liu Y."/>
            <person name="Niu Y.-X."/>
            <person name="Yu L.-H."/>
            <person name="Chen D.-F."/>
            <person name="Zhang G.-Q."/>
        </authorList>
    </citation>
    <scope>NUCLEOTIDE SEQUENCE</scope>
    <source>
        <tissue evidence="2">Leaf</tissue>
    </source>
</reference>
<evidence type="ECO:0000313" key="3">
    <source>
        <dbReference type="Proteomes" id="UP000829196"/>
    </source>
</evidence>
<evidence type="ECO:0000256" key="1">
    <source>
        <dbReference type="SAM" id="Phobius"/>
    </source>
</evidence>
<dbReference type="EMBL" id="JAGYWB010000011">
    <property type="protein sequence ID" value="KAI0503524.1"/>
    <property type="molecule type" value="Genomic_DNA"/>
</dbReference>
<proteinExistence type="predicted"/>
<keyword evidence="3" id="KW-1185">Reference proteome</keyword>
<evidence type="ECO:0000313" key="2">
    <source>
        <dbReference type="EMBL" id="KAI0503524.1"/>
    </source>
</evidence>
<gene>
    <name evidence="2" type="ORF">KFK09_014458</name>
</gene>
<dbReference type="Proteomes" id="UP000829196">
    <property type="component" value="Unassembled WGS sequence"/>
</dbReference>
<sequence length="63" mass="7109">MDFISFVAAVALSFALQSFGTFLHILFMFLGVLGMLLFSDGFAEVLFEIVFFLLLKAIRKLLQ</sequence>
<accession>A0A8T3B247</accession>